<gene>
    <name evidence="2" type="ORF">ILEXP_LOCUS10470</name>
</gene>
<dbReference type="Proteomes" id="UP001642360">
    <property type="component" value="Unassembled WGS sequence"/>
</dbReference>
<dbReference type="PANTHER" id="PTHR34197:SF2">
    <property type="entry name" value="OS04G0591300 PROTEIN"/>
    <property type="match status" value="1"/>
</dbReference>
<keyword evidence="3" id="KW-1185">Reference proteome</keyword>
<feature type="compositionally biased region" description="Low complexity" evidence="1">
    <location>
        <begin position="189"/>
        <end position="200"/>
    </location>
</feature>
<evidence type="ECO:0000313" key="3">
    <source>
        <dbReference type="Proteomes" id="UP001642360"/>
    </source>
</evidence>
<dbReference type="AlphaFoldDB" id="A0ABC8RDS0"/>
<organism evidence="2 3">
    <name type="scientific">Ilex paraguariensis</name>
    <name type="common">yerba mate</name>
    <dbReference type="NCBI Taxonomy" id="185542"/>
    <lineage>
        <taxon>Eukaryota</taxon>
        <taxon>Viridiplantae</taxon>
        <taxon>Streptophyta</taxon>
        <taxon>Embryophyta</taxon>
        <taxon>Tracheophyta</taxon>
        <taxon>Spermatophyta</taxon>
        <taxon>Magnoliopsida</taxon>
        <taxon>eudicotyledons</taxon>
        <taxon>Gunneridae</taxon>
        <taxon>Pentapetalae</taxon>
        <taxon>asterids</taxon>
        <taxon>campanulids</taxon>
        <taxon>Aquifoliales</taxon>
        <taxon>Aquifoliaceae</taxon>
        <taxon>Ilex</taxon>
    </lineage>
</organism>
<proteinExistence type="predicted"/>
<comment type="caution">
    <text evidence="2">The sequence shown here is derived from an EMBL/GenBank/DDBJ whole genome shotgun (WGS) entry which is preliminary data.</text>
</comment>
<reference evidence="2 3" key="1">
    <citation type="submission" date="2024-02" db="EMBL/GenBank/DDBJ databases">
        <authorList>
            <person name="Vignale AGUSTIN F."/>
            <person name="Sosa J E."/>
            <person name="Modenutti C."/>
        </authorList>
    </citation>
    <scope>NUCLEOTIDE SEQUENCE [LARGE SCALE GENOMIC DNA]</scope>
</reference>
<accession>A0ABC8RDS0</accession>
<dbReference type="EMBL" id="CAUOFW020001252">
    <property type="protein sequence ID" value="CAK9142780.1"/>
    <property type="molecule type" value="Genomic_DNA"/>
</dbReference>
<sequence length="230" mass="25434">MALYIDEEEVWKCPKHPSKRRRSGICPICLRERLGSLCPDCANVRPCACCPTSSSSSSSSSSFSLFSSRGGSSNSGVGDVGKVSKLIDSEPSFRRSRSLAIPFLRSRSRFAGDFVSGEGKNSPPGSRNRASSFWSVFKANKSKRSEEEEDKENSEMKSSEVVIDNEYERARMMMRSRSVAVPVTSGFGSGDFRSSSRTTGKGWHFPSPMKVFRHSKVSKVVQERSPLYRG</sequence>
<name>A0ABC8RDS0_9AQUA</name>
<evidence type="ECO:0000313" key="2">
    <source>
        <dbReference type="EMBL" id="CAK9142780.1"/>
    </source>
</evidence>
<dbReference type="PANTHER" id="PTHR34197">
    <property type="entry name" value="OS04G0591300 PROTEIN"/>
    <property type="match status" value="1"/>
</dbReference>
<feature type="region of interest" description="Disordered" evidence="1">
    <location>
        <begin position="189"/>
        <end position="208"/>
    </location>
</feature>
<protein>
    <submittedName>
        <fullName evidence="2">Uncharacterized protein</fullName>
    </submittedName>
</protein>
<evidence type="ECO:0000256" key="1">
    <source>
        <dbReference type="SAM" id="MobiDB-lite"/>
    </source>
</evidence>